<gene>
    <name evidence="2" type="ORF">QYF61_001612</name>
</gene>
<dbReference type="EMBL" id="JAUNZN010000003">
    <property type="protein sequence ID" value="KAK4823335.1"/>
    <property type="molecule type" value="Genomic_DNA"/>
</dbReference>
<dbReference type="Proteomes" id="UP001333110">
    <property type="component" value="Unassembled WGS sequence"/>
</dbReference>
<accession>A0AAN7NCL1</accession>
<evidence type="ECO:0000313" key="2">
    <source>
        <dbReference type="EMBL" id="KAK4823335.1"/>
    </source>
</evidence>
<reference evidence="2 3" key="1">
    <citation type="journal article" date="2023" name="J. Hered.">
        <title>Chromosome-level genome of the wood stork (Mycteria americana) provides insight into avian chromosome evolution.</title>
        <authorList>
            <person name="Flamio R. Jr."/>
            <person name="Ramstad K.M."/>
        </authorList>
    </citation>
    <scope>NUCLEOTIDE SEQUENCE [LARGE SCALE GENOMIC DNA]</scope>
    <source>
        <strain evidence="2">JAX WOST 10</strain>
    </source>
</reference>
<proteinExistence type="predicted"/>
<keyword evidence="3" id="KW-1185">Reference proteome</keyword>
<protein>
    <submittedName>
        <fullName evidence="2">Uncharacterized protein</fullName>
    </submittedName>
</protein>
<feature type="compositionally biased region" description="Basic and acidic residues" evidence="1">
    <location>
        <begin position="26"/>
        <end position="42"/>
    </location>
</feature>
<evidence type="ECO:0000313" key="3">
    <source>
        <dbReference type="Proteomes" id="UP001333110"/>
    </source>
</evidence>
<organism evidence="2 3">
    <name type="scientific">Mycteria americana</name>
    <name type="common">Wood stork</name>
    <dbReference type="NCBI Taxonomy" id="33587"/>
    <lineage>
        <taxon>Eukaryota</taxon>
        <taxon>Metazoa</taxon>
        <taxon>Chordata</taxon>
        <taxon>Craniata</taxon>
        <taxon>Vertebrata</taxon>
        <taxon>Euteleostomi</taxon>
        <taxon>Archelosauria</taxon>
        <taxon>Archosauria</taxon>
        <taxon>Dinosauria</taxon>
        <taxon>Saurischia</taxon>
        <taxon>Theropoda</taxon>
        <taxon>Coelurosauria</taxon>
        <taxon>Aves</taxon>
        <taxon>Neognathae</taxon>
        <taxon>Neoaves</taxon>
        <taxon>Aequornithes</taxon>
        <taxon>Ciconiiformes</taxon>
        <taxon>Ciconiidae</taxon>
        <taxon>Mycteria</taxon>
    </lineage>
</organism>
<name>A0AAN7NCL1_MYCAM</name>
<dbReference type="AlphaFoldDB" id="A0AAN7NCL1"/>
<sequence length="93" mass="10532">MSHQCALVSKKANSILCCTKKNVTSRSREEDKRPAGQTKGKEGNAQAVEARIDGVRKTKVQMELNLARDAKNNKGFYRYVSQNRKVKERVPPR</sequence>
<feature type="region of interest" description="Disordered" evidence="1">
    <location>
        <begin position="22"/>
        <end position="46"/>
    </location>
</feature>
<evidence type="ECO:0000256" key="1">
    <source>
        <dbReference type="SAM" id="MobiDB-lite"/>
    </source>
</evidence>
<comment type="caution">
    <text evidence="2">The sequence shown here is derived from an EMBL/GenBank/DDBJ whole genome shotgun (WGS) entry which is preliminary data.</text>
</comment>